<proteinExistence type="predicted"/>
<evidence type="ECO:0000313" key="2">
    <source>
        <dbReference type="Proteomes" id="UP001358324"/>
    </source>
</evidence>
<keyword evidence="2" id="KW-1185">Reference proteome</keyword>
<name>A0ABU7WC24_9GAMM</name>
<sequence length="110" mass="12003">MARRRSEDVLALIQRVGRLKISGRDVAILPFDPRDLRCYRRGTCEVAMAQVLRRAHDGLPRGRLVVVTGNVHAMHLRPADAPAGLPAQPMTALLQDLAPYSVNVTAARGA</sequence>
<accession>A0ABU7WC24</accession>
<evidence type="ECO:0000313" key="1">
    <source>
        <dbReference type="EMBL" id="MEF3081523.1"/>
    </source>
</evidence>
<comment type="caution">
    <text evidence="1">The sequence shown here is derived from an EMBL/GenBank/DDBJ whole genome shotgun (WGS) entry which is preliminary data.</text>
</comment>
<dbReference type="Proteomes" id="UP001358324">
    <property type="component" value="Unassembled WGS sequence"/>
</dbReference>
<protein>
    <submittedName>
        <fullName evidence="1">Uncharacterized protein</fullName>
    </submittedName>
</protein>
<dbReference type="EMBL" id="JAZHBM010000001">
    <property type="protein sequence ID" value="MEF3081523.1"/>
    <property type="molecule type" value="Genomic_DNA"/>
</dbReference>
<gene>
    <name evidence="1" type="ORF">V3391_04765</name>
</gene>
<organism evidence="1 2">
    <name type="scientific">Luteimonas flava</name>
    <dbReference type="NCBI Taxonomy" id="3115822"/>
    <lineage>
        <taxon>Bacteria</taxon>
        <taxon>Pseudomonadati</taxon>
        <taxon>Pseudomonadota</taxon>
        <taxon>Gammaproteobacteria</taxon>
        <taxon>Lysobacterales</taxon>
        <taxon>Lysobacteraceae</taxon>
        <taxon>Luteimonas</taxon>
    </lineage>
</organism>
<reference evidence="1 2" key="1">
    <citation type="submission" date="2024-01" db="EMBL/GenBank/DDBJ databases">
        <title>Novel species of the genus Luteimonas isolated from rivers.</title>
        <authorList>
            <person name="Lu H."/>
        </authorList>
    </citation>
    <scope>NUCLEOTIDE SEQUENCE [LARGE SCALE GENOMIC DNA]</scope>
    <source>
        <strain evidence="1 2">SMYT11W</strain>
    </source>
</reference>